<comment type="subcellular location">
    <subcellularLocation>
        <location evidence="1 5">Nucleus</location>
        <location evidence="1 5">Nucleolus</location>
    </subcellularLocation>
</comment>
<organism evidence="13 14">
    <name type="scientific">Hesseltinella vesiculosa</name>
    <dbReference type="NCBI Taxonomy" id="101127"/>
    <lineage>
        <taxon>Eukaryota</taxon>
        <taxon>Fungi</taxon>
        <taxon>Fungi incertae sedis</taxon>
        <taxon>Mucoromycota</taxon>
        <taxon>Mucoromycotina</taxon>
        <taxon>Mucoromycetes</taxon>
        <taxon>Mucorales</taxon>
        <taxon>Cunninghamellaceae</taxon>
        <taxon>Hesseltinella</taxon>
    </lineage>
</organism>
<comment type="caution">
    <text evidence="13">The sequence shown here is derived from an EMBL/GenBank/DDBJ whole genome shotgun (WGS) entry which is preliminary data.</text>
</comment>
<dbReference type="GO" id="GO:0006364">
    <property type="term" value="P:rRNA processing"/>
    <property type="evidence" value="ECO:0007669"/>
    <property type="project" value="UniProtKB-KW"/>
</dbReference>
<dbReference type="SUPFAM" id="SSF81631">
    <property type="entry name" value="PAP/OAS1 substrate-binding domain"/>
    <property type="match status" value="1"/>
</dbReference>
<feature type="domain" description="Nrap protein" evidence="8">
    <location>
        <begin position="330"/>
        <end position="473"/>
    </location>
</feature>
<dbReference type="InterPro" id="IPR035370">
    <property type="entry name" value="Nrap_D5"/>
</dbReference>
<feature type="domain" description="Nrap protein" evidence="10">
    <location>
        <begin position="669"/>
        <end position="872"/>
    </location>
</feature>
<evidence type="ECO:0000256" key="4">
    <source>
        <dbReference type="ARBA" id="ARBA00023242"/>
    </source>
</evidence>
<evidence type="ECO:0000256" key="6">
    <source>
        <dbReference type="SAM" id="MobiDB-lite"/>
    </source>
</evidence>
<dbReference type="Pfam" id="PF17407">
    <property type="entry name" value="Nrap_D6"/>
    <property type="match status" value="1"/>
</dbReference>
<keyword evidence="14" id="KW-1185">Reference proteome</keyword>
<evidence type="ECO:0000259" key="8">
    <source>
        <dbReference type="Pfam" id="PF17403"/>
    </source>
</evidence>
<feature type="domain" description="Nrap protein" evidence="9">
    <location>
        <begin position="480"/>
        <end position="638"/>
    </location>
</feature>
<dbReference type="InterPro" id="IPR035082">
    <property type="entry name" value="Nrap_D1"/>
</dbReference>
<evidence type="ECO:0000259" key="10">
    <source>
        <dbReference type="Pfam" id="PF17405"/>
    </source>
</evidence>
<feature type="domain" description="Nrap protein" evidence="7">
    <location>
        <begin position="186"/>
        <end position="326"/>
    </location>
</feature>
<comment type="similarity">
    <text evidence="2 5">Belongs to the NRAP family.</text>
</comment>
<evidence type="ECO:0000256" key="3">
    <source>
        <dbReference type="ARBA" id="ARBA00022884"/>
    </source>
</evidence>
<evidence type="ECO:0000259" key="12">
    <source>
        <dbReference type="Pfam" id="PF17407"/>
    </source>
</evidence>
<evidence type="ECO:0000259" key="11">
    <source>
        <dbReference type="Pfam" id="PF17406"/>
    </source>
</evidence>
<name>A0A1X2G4A5_9FUNG</name>
<gene>
    <name evidence="13" type="ORF">DM01DRAFT_1411611</name>
</gene>
<evidence type="ECO:0000313" key="14">
    <source>
        <dbReference type="Proteomes" id="UP000242146"/>
    </source>
</evidence>
<dbReference type="InterPro" id="IPR035368">
    <property type="entry name" value="Nrap_D3"/>
</dbReference>
<dbReference type="Pfam" id="PF17403">
    <property type="entry name" value="Nrap_D2"/>
    <property type="match status" value="1"/>
</dbReference>
<dbReference type="EMBL" id="MCGT01000055">
    <property type="protein sequence ID" value="ORX43485.1"/>
    <property type="molecule type" value="Genomic_DNA"/>
</dbReference>
<dbReference type="InterPro" id="IPR035369">
    <property type="entry name" value="Nrap_D4"/>
</dbReference>
<dbReference type="GO" id="GO:0034456">
    <property type="term" value="C:UTP-C complex"/>
    <property type="evidence" value="ECO:0007669"/>
    <property type="project" value="TreeGrafter"/>
</dbReference>
<feature type="compositionally biased region" description="Acidic residues" evidence="6">
    <location>
        <begin position="29"/>
        <end position="44"/>
    </location>
</feature>
<keyword evidence="3 5" id="KW-0694">RNA-binding</keyword>
<evidence type="ECO:0000259" key="7">
    <source>
        <dbReference type="Pfam" id="PF03813"/>
    </source>
</evidence>
<evidence type="ECO:0000313" key="13">
    <source>
        <dbReference type="EMBL" id="ORX43485.1"/>
    </source>
</evidence>
<feature type="compositionally biased region" description="Basic and acidic residues" evidence="6">
    <location>
        <begin position="1"/>
        <end position="28"/>
    </location>
</feature>
<dbReference type="Gene3D" id="1.10.1410.10">
    <property type="match status" value="2"/>
</dbReference>
<feature type="domain" description="Nrap protein" evidence="11">
    <location>
        <begin position="875"/>
        <end position="1020"/>
    </location>
</feature>
<dbReference type="PANTHER" id="PTHR17972">
    <property type="entry name" value="NUCLEOLAR RNA-ASSOCIATED PROTEIN"/>
    <property type="match status" value="1"/>
</dbReference>
<keyword evidence="5" id="KW-0687">Ribonucleoprotein</keyword>
<dbReference type="OrthoDB" id="10251401at2759"/>
<accession>A0A1X2G4A5</accession>
<dbReference type="GO" id="GO:0003723">
    <property type="term" value="F:RNA binding"/>
    <property type="evidence" value="ECO:0007669"/>
    <property type="project" value="UniProtKB-KW"/>
</dbReference>
<dbReference type="Proteomes" id="UP000242146">
    <property type="component" value="Unassembled WGS sequence"/>
</dbReference>
<evidence type="ECO:0000259" key="9">
    <source>
        <dbReference type="Pfam" id="PF17404"/>
    </source>
</evidence>
<dbReference type="InterPro" id="IPR035371">
    <property type="entry name" value="Nrap_D6"/>
</dbReference>
<feature type="compositionally biased region" description="Basic and acidic residues" evidence="6">
    <location>
        <begin position="45"/>
        <end position="60"/>
    </location>
</feature>
<evidence type="ECO:0000256" key="5">
    <source>
        <dbReference type="RuleBase" id="RU364032"/>
    </source>
</evidence>
<dbReference type="Pfam" id="PF17406">
    <property type="entry name" value="Nrap_D5"/>
    <property type="match status" value="1"/>
</dbReference>
<dbReference type="PANTHER" id="PTHR17972:SF0">
    <property type="entry name" value="NUCLEOLAR PROTEIN 6"/>
    <property type="match status" value="1"/>
</dbReference>
<keyword evidence="5" id="KW-0690">Ribosome biogenesis</keyword>
<dbReference type="GO" id="GO:0032040">
    <property type="term" value="C:small-subunit processome"/>
    <property type="evidence" value="ECO:0007669"/>
    <property type="project" value="TreeGrafter"/>
</dbReference>
<feature type="region of interest" description="Disordered" evidence="6">
    <location>
        <begin position="1"/>
        <end position="60"/>
    </location>
</feature>
<keyword evidence="5" id="KW-0698">rRNA processing</keyword>
<dbReference type="Pfam" id="PF17404">
    <property type="entry name" value="Nrap_D3"/>
    <property type="match status" value="1"/>
</dbReference>
<dbReference type="AlphaFoldDB" id="A0A1X2G4A5"/>
<dbReference type="InterPro" id="IPR035367">
    <property type="entry name" value="Nrap_D2"/>
</dbReference>
<keyword evidence="4 5" id="KW-0539">Nucleus</keyword>
<protein>
    <recommendedName>
        <fullName evidence="5">U3 small nucleolar RNA-associated protein 22</fullName>
    </recommendedName>
</protein>
<dbReference type="GO" id="GO:0006409">
    <property type="term" value="P:tRNA export from nucleus"/>
    <property type="evidence" value="ECO:0007669"/>
    <property type="project" value="TreeGrafter"/>
</dbReference>
<dbReference type="Gene3D" id="3.30.70.3030">
    <property type="match status" value="1"/>
</dbReference>
<dbReference type="STRING" id="101127.A0A1X2G4A5"/>
<feature type="domain" description="Nrap protein" evidence="12">
    <location>
        <begin position="1032"/>
        <end position="1172"/>
    </location>
</feature>
<dbReference type="Pfam" id="PF03813">
    <property type="entry name" value="Nrap"/>
    <property type="match status" value="1"/>
</dbReference>
<sequence length="1173" mass="132621">MPATKRKLDNQDDQLRKKVTKNESRAYESDSDNGDWESQSDDDSQDGHVTMREKPKHQKDDMDVQAGELEGLQETAALYKSNIFKLEIDELLNEVRLGYDKMKPLDKALHTIKDILDKIPEDKKDLLLTEYAASFEKKHKIKVPFPQPAPSSDAQYKFKFSPPTSTHVVGSFALKTAIKSKQHWNVDIAVEMPESTFQEKDSINYRYFYKRACYLAVLANAIKSSKKGFSVEYGYLNGDVRKPILLIHPPQNKSDLDFTKTKAVIRIIPCISESVFAPARLGPARNSVRPKEEKEPYPATPQYNASILQDTSYTTLLAYLYQQSKQCEGFRDAVLLGKTWLYQRGLASTDQTNGGWNSFLFSMIMAYLLQGNDASKKLSSGHSSYQLLRGTLDFLATHDFTTDPVFLGRSEHEDLQPPLFQQNYDVVVVDPSGTFNLAAHVTKSGLAQVQYEARVAMTSLNDTVDRFESLFLKNVNQPDYRFDHVAKLRMSDKHIKQYDANTKLDYPYYPQFYAKRIGSILSRGLTNRADLVSVQYTLPAVTWALDSTNDLDQGIEGFEIIVGLILNPDTCHRLVDQGPDAQDKNACVAFDAFWGSKAELRRFKDGSILDSVVWETQGYENKTLIVEKMVRYLLNLHLAIPSSQITYRAGQLYQYIHYAKSVPVNLVNQYKLSVVGFQPVMNAFTQFAKQLRSIDDELPLLISNVYPVSSSLRQASVTLPSPVEFANIDTYPSTFRYIPAMDVTVQLERSHKWPSDIVAMQKVKHAFHLKIAEQFQTKFHVTCAVVDDVDETNPFAARGHLDVYYHGFVFRCHLFLEQEQELLTRLADTKPSPLSKVSLTSPERLLAKQALHQHTVLFQHRREHTFNIQKLCARFPAFSTTMRLVKRWFGAHMLSAQVPEEIIELLCASVFLDPLPFTAPVSPYTGFARTMALIASWDWPSTPLVVDIEEEMTAADRETAAQAFEQQRLSASAKSMVIATAQDLHGARWWSSGQASPGVIARLQSLAHASCTVLCHSARDKDLLRMFVTPMTDYNVVFQLDSSRCTRYFQGLRPQGKYMTGVEMSELGSQPFAELDTVSCLVRDIQKTYGSSVMVFYDKYGGDKLALVWNPFDATPRPWKVNADYNALPVDMSKTGYLKPTKDASLSKLAAPNFNAITAEIERLGDGLISKIC</sequence>
<dbReference type="Gene3D" id="3.30.70.3020">
    <property type="match status" value="1"/>
</dbReference>
<evidence type="ECO:0000256" key="2">
    <source>
        <dbReference type="ARBA" id="ARBA00006674"/>
    </source>
</evidence>
<evidence type="ECO:0000256" key="1">
    <source>
        <dbReference type="ARBA" id="ARBA00004604"/>
    </source>
</evidence>
<reference evidence="13 14" key="1">
    <citation type="submission" date="2016-07" db="EMBL/GenBank/DDBJ databases">
        <title>Pervasive Adenine N6-methylation of Active Genes in Fungi.</title>
        <authorList>
            <consortium name="DOE Joint Genome Institute"/>
            <person name="Mondo S.J."/>
            <person name="Dannebaum R.O."/>
            <person name="Kuo R.C."/>
            <person name="Labutti K."/>
            <person name="Haridas S."/>
            <person name="Kuo A."/>
            <person name="Salamov A."/>
            <person name="Ahrendt S.R."/>
            <person name="Lipzen A."/>
            <person name="Sullivan W."/>
            <person name="Andreopoulos W.B."/>
            <person name="Clum A."/>
            <person name="Lindquist E."/>
            <person name="Daum C."/>
            <person name="Ramamoorthy G.K."/>
            <person name="Gryganskyi A."/>
            <person name="Culley D."/>
            <person name="Magnuson J.K."/>
            <person name="James T.Y."/>
            <person name="O'Malley M.A."/>
            <person name="Stajich J.E."/>
            <person name="Spatafora J.W."/>
            <person name="Visel A."/>
            <person name="Grigoriev I.V."/>
        </authorList>
    </citation>
    <scope>NUCLEOTIDE SEQUENCE [LARGE SCALE GENOMIC DNA]</scope>
    <source>
        <strain evidence="13 14">NRRL 3301</strain>
    </source>
</reference>
<dbReference type="GO" id="GO:0032545">
    <property type="term" value="C:CURI complex"/>
    <property type="evidence" value="ECO:0007669"/>
    <property type="project" value="TreeGrafter"/>
</dbReference>
<dbReference type="Pfam" id="PF17405">
    <property type="entry name" value="Nrap_D4"/>
    <property type="match status" value="1"/>
</dbReference>
<proteinExistence type="inferred from homology"/>
<dbReference type="InterPro" id="IPR005554">
    <property type="entry name" value="NOL6/Upt22"/>
</dbReference>